<keyword evidence="8" id="KW-0694">RNA-binding</keyword>
<evidence type="ECO:0000259" key="10">
    <source>
        <dbReference type="Pfam" id="PF12627"/>
    </source>
</evidence>
<dbReference type="GO" id="GO:0000166">
    <property type="term" value="F:nucleotide binding"/>
    <property type="evidence" value="ECO:0007669"/>
    <property type="project" value="UniProtKB-KW"/>
</dbReference>
<evidence type="ECO:0000256" key="7">
    <source>
        <dbReference type="ARBA" id="ARBA00022842"/>
    </source>
</evidence>
<keyword evidence="6" id="KW-0547">Nucleotide-binding</keyword>
<evidence type="ECO:0000256" key="1">
    <source>
        <dbReference type="ARBA" id="ARBA00001946"/>
    </source>
</evidence>
<evidence type="ECO:0000256" key="3">
    <source>
        <dbReference type="ARBA" id="ARBA00022694"/>
    </source>
</evidence>
<feature type="domain" description="Poly A polymerase head" evidence="9">
    <location>
        <begin position="31"/>
        <end position="151"/>
    </location>
</feature>
<dbReference type="GO" id="GO:0008033">
    <property type="term" value="P:tRNA processing"/>
    <property type="evidence" value="ECO:0007669"/>
    <property type="project" value="UniProtKB-KW"/>
</dbReference>
<dbReference type="Pfam" id="PF01743">
    <property type="entry name" value="PolyA_pol"/>
    <property type="match status" value="1"/>
</dbReference>
<gene>
    <name evidence="11" type="ORF">HK439_13350</name>
</gene>
<evidence type="ECO:0000256" key="6">
    <source>
        <dbReference type="ARBA" id="ARBA00022741"/>
    </source>
</evidence>
<keyword evidence="5" id="KW-0479">Metal-binding</keyword>
<evidence type="ECO:0000256" key="5">
    <source>
        <dbReference type="ARBA" id="ARBA00022723"/>
    </source>
</evidence>
<dbReference type="Gene3D" id="3.30.460.10">
    <property type="entry name" value="Beta Polymerase, domain 2"/>
    <property type="match status" value="1"/>
</dbReference>
<dbReference type="AlphaFoldDB" id="A0A926P0N3"/>
<reference evidence="11" key="1">
    <citation type="submission" date="2020-05" db="EMBL/GenBank/DDBJ databases">
        <title>Identification of trans-AT polyketide cluster in two marine bacteria, producers of a novel glutaramide-containing polyketide sesbanimide D and analogs.</title>
        <authorList>
            <person name="Kacar D."/>
            <person name="Rodriguez P."/>
            <person name="Canedo L."/>
            <person name="Gonzalez E."/>
            <person name="Galan B."/>
            <person name="De La Calle F."/>
            <person name="Garcia J.L."/>
        </authorList>
    </citation>
    <scope>NUCLEOTIDE SEQUENCE</scope>
    <source>
        <strain evidence="11">PHM038</strain>
    </source>
</reference>
<dbReference type="GO" id="GO:0016779">
    <property type="term" value="F:nucleotidyltransferase activity"/>
    <property type="evidence" value="ECO:0007669"/>
    <property type="project" value="UniProtKB-KW"/>
</dbReference>
<evidence type="ECO:0000256" key="4">
    <source>
        <dbReference type="ARBA" id="ARBA00022695"/>
    </source>
</evidence>
<evidence type="ECO:0000313" key="12">
    <source>
        <dbReference type="Proteomes" id="UP000598467"/>
    </source>
</evidence>
<dbReference type="Pfam" id="PF12627">
    <property type="entry name" value="PolyA_pol_RNAbd"/>
    <property type="match status" value="1"/>
</dbReference>
<keyword evidence="7" id="KW-0460">Magnesium</keyword>
<proteinExistence type="inferred from homology"/>
<comment type="cofactor">
    <cofactor evidence="1">
        <name>Mg(2+)</name>
        <dbReference type="ChEBI" id="CHEBI:18420"/>
    </cofactor>
</comment>
<dbReference type="Proteomes" id="UP000598467">
    <property type="component" value="Unassembled WGS sequence"/>
</dbReference>
<evidence type="ECO:0000256" key="2">
    <source>
        <dbReference type="ARBA" id="ARBA00022679"/>
    </source>
</evidence>
<dbReference type="Gene3D" id="1.10.3090.10">
    <property type="entry name" value="cca-adding enzyme, domain 2"/>
    <property type="match status" value="1"/>
</dbReference>
<dbReference type="PANTHER" id="PTHR46173:SF1">
    <property type="entry name" value="CCA TRNA NUCLEOTIDYLTRANSFERASE 1, MITOCHONDRIAL"/>
    <property type="match status" value="1"/>
</dbReference>
<comment type="similarity">
    <text evidence="8">Belongs to the tRNA nucleotidyltransferase/poly(A) polymerase family.</text>
</comment>
<dbReference type="RefSeq" id="WP_190291996.1">
    <property type="nucleotide sequence ID" value="NZ_JABFCZ010000013.1"/>
</dbReference>
<accession>A0A926P0N3</accession>
<organism evidence="11 12">
    <name type="scientific">Roseibium aggregatum</name>
    <dbReference type="NCBI Taxonomy" id="187304"/>
    <lineage>
        <taxon>Bacteria</taxon>
        <taxon>Pseudomonadati</taxon>
        <taxon>Pseudomonadota</taxon>
        <taxon>Alphaproteobacteria</taxon>
        <taxon>Hyphomicrobiales</taxon>
        <taxon>Stappiaceae</taxon>
        <taxon>Roseibium</taxon>
    </lineage>
</organism>
<name>A0A926P0N3_9HYPH</name>
<dbReference type="GO" id="GO:0000049">
    <property type="term" value="F:tRNA binding"/>
    <property type="evidence" value="ECO:0007669"/>
    <property type="project" value="TreeGrafter"/>
</dbReference>
<dbReference type="SUPFAM" id="SSF81301">
    <property type="entry name" value="Nucleotidyltransferase"/>
    <property type="match status" value="1"/>
</dbReference>
<dbReference type="GO" id="GO:0046872">
    <property type="term" value="F:metal ion binding"/>
    <property type="evidence" value="ECO:0007669"/>
    <property type="project" value="UniProtKB-KW"/>
</dbReference>
<dbReference type="InterPro" id="IPR032828">
    <property type="entry name" value="PolyA_RNA-bd"/>
</dbReference>
<keyword evidence="2 8" id="KW-0808">Transferase</keyword>
<dbReference type="InterPro" id="IPR050264">
    <property type="entry name" value="Bact_CCA-adding_enz_type3_sf"/>
</dbReference>
<dbReference type="InterPro" id="IPR043519">
    <property type="entry name" value="NT_sf"/>
</dbReference>
<keyword evidence="4" id="KW-0548">Nucleotidyltransferase</keyword>
<dbReference type="PANTHER" id="PTHR46173">
    <property type="entry name" value="CCA TRNA NUCLEOTIDYLTRANSFERASE 1, MITOCHONDRIAL"/>
    <property type="match status" value="1"/>
</dbReference>
<dbReference type="InterPro" id="IPR002646">
    <property type="entry name" value="PolA_pol_head_dom"/>
</dbReference>
<evidence type="ECO:0000256" key="8">
    <source>
        <dbReference type="RuleBase" id="RU003953"/>
    </source>
</evidence>
<sequence>MTQLSNAPWLQTKAIQRVFDAVEQDGDRAMAVGGAIRNTLLGLPVADVDIATTALPDEVAARGRENGLKVVPTGIDHGTVTLISKGMAYEVTTLRKDVETFGRQARVVFGTSWIDDARRRDFTLNAIYVDRHGEIYDPLGGLEDCLARRVRFIGDPGARIREDYLRILRFFRIHAAYGLGAPDPASLSACIRERDGLRHLSAERIGVEMKKLVGAPLAADCLALMEDSGLLEITTGGISRIADFRALRSLDDVAQETRRPELGFAVLSGFVDEDLDRIADRFRLSNAERRRMHGALAAATDISADSGDPAVYRLLYRHGRESFIDGLLAVWAQARANGNSEHLEPVYLKALELGRSLEIPAFPLKGADLMAAGLPAGPRIGETLKRLEDQWLDSRFSLSRKELLERM</sequence>
<evidence type="ECO:0000259" key="9">
    <source>
        <dbReference type="Pfam" id="PF01743"/>
    </source>
</evidence>
<dbReference type="SUPFAM" id="SSF81891">
    <property type="entry name" value="Poly A polymerase C-terminal region-like"/>
    <property type="match status" value="1"/>
</dbReference>
<protein>
    <submittedName>
        <fullName evidence="11">CCA tRNA nucleotidyltransferase</fullName>
    </submittedName>
</protein>
<evidence type="ECO:0000313" key="11">
    <source>
        <dbReference type="EMBL" id="MBD1547248.1"/>
    </source>
</evidence>
<dbReference type="EMBL" id="JABFCZ010000013">
    <property type="protein sequence ID" value="MBD1547248.1"/>
    <property type="molecule type" value="Genomic_DNA"/>
</dbReference>
<keyword evidence="3" id="KW-0819">tRNA processing</keyword>
<comment type="caution">
    <text evidence="11">The sequence shown here is derived from an EMBL/GenBank/DDBJ whole genome shotgun (WGS) entry which is preliminary data.</text>
</comment>
<feature type="domain" description="tRNA nucleotidyltransferase/poly(A) polymerase RNA and SrmB- binding" evidence="10">
    <location>
        <begin position="183"/>
        <end position="233"/>
    </location>
</feature>